<dbReference type="Gene3D" id="3.30.1370.120">
    <property type="match status" value="1"/>
</dbReference>
<keyword evidence="5" id="KW-0472">Membrane</keyword>
<keyword evidence="6" id="KW-0998">Cell outer membrane</keyword>
<feature type="domain" description="Secretin/TonB short N-terminal" evidence="9">
    <location>
        <begin position="49"/>
        <end position="97"/>
    </location>
</feature>
<dbReference type="InterPro" id="IPR038591">
    <property type="entry name" value="NolW-like_sf"/>
</dbReference>
<dbReference type="PROSITE" id="PS00875">
    <property type="entry name" value="T2SP_D"/>
    <property type="match status" value="1"/>
</dbReference>
<evidence type="ECO:0000256" key="5">
    <source>
        <dbReference type="ARBA" id="ARBA00023136"/>
    </source>
</evidence>
<dbReference type="GO" id="GO:0009279">
    <property type="term" value="C:cell outer membrane"/>
    <property type="evidence" value="ECO:0007669"/>
    <property type="project" value="UniProtKB-SubCell"/>
</dbReference>
<evidence type="ECO:0000256" key="1">
    <source>
        <dbReference type="ARBA" id="ARBA00004442"/>
    </source>
</evidence>
<sequence length="425" mass="46746">MLRRALWLLICLSLTPAQASNGDNRRLSLNFDRAPVEQILQALADYQRLNLLIAPGVAGTLSLRLDDVPWAQALSLVTRLASLTVVEEENVLLVYPDGWRQQKQQEQQRVEAQRAQQQPLALRAVTLRYASATEVFRSFQNARQTLMTPRGSVTLDARANALLLRDTSTALDDAERWLHALDVPLEQVELAAHIVTISEERLRELGVDWRLASGPDAVTETLRNPRLAIPLAAGSSAMTAGVTLARVGGRLLDLELSALEQENQVDIIASPRLFTSHQQKAMIKQGSEIPYEVSAGNSGATTIEFKEAVLGMEVTPNVLGNGRIQLKIRLSQNVPGQVVQSGERSALSIDKQEIETQVTLKDGETLALGGIFQQQRSQGENRVPVLGTLPLLGALFRHQRAENKKRELVIFITPRLVREAALTAG</sequence>
<dbReference type="InterPro" id="IPR004846">
    <property type="entry name" value="T2SS/T3SS_dom"/>
</dbReference>
<dbReference type="EMBL" id="RMVG01000005">
    <property type="protein sequence ID" value="RPE01417.1"/>
    <property type="molecule type" value="Genomic_DNA"/>
</dbReference>
<dbReference type="Pfam" id="PF00263">
    <property type="entry name" value="Secretin"/>
    <property type="match status" value="1"/>
</dbReference>
<dbReference type="InterPro" id="IPR013355">
    <property type="entry name" value="Pilus_4_PilQ"/>
</dbReference>
<feature type="signal peptide" evidence="8">
    <location>
        <begin position="1"/>
        <end position="19"/>
    </location>
</feature>
<dbReference type="RefSeq" id="WP_123800617.1">
    <property type="nucleotide sequence ID" value="NZ_RMVG01000005.1"/>
</dbReference>
<keyword evidence="3 7" id="KW-0813">Transport</keyword>
<dbReference type="PANTHER" id="PTHR30604:SF1">
    <property type="entry name" value="DNA UTILIZATION PROTEIN HOFQ"/>
    <property type="match status" value="1"/>
</dbReference>
<accession>A0A3N4P9K5</accession>
<evidence type="ECO:0000256" key="3">
    <source>
        <dbReference type="ARBA" id="ARBA00022448"/>
    </source>
</evidence>
<name>A0A3N4P9K5_9GAMM</name>
<organism evidence="10 11">
    <name type="scientific">Candidatus Pantoea deserta</name>
    <dbReference type="NCBI Taxonomy" id="1869313"/>
    <lineage>
        <taxon>Bacteria</taxon>
        <taxon>Pseudomonadati</taxon>
        <taxon>Pseudomonadota</taxon>
        <taxon>Gammaproteobacteria</taxon>
        <taxon>Enterobacterales</taxon>
        <taxon>Erwiniaceae</taxon>
        <taxon>Pantoea</taxon>
    </lineage>
</organism>
<dbReference type="NCBIfam" id="TIGR02515">
    <property type="entry name" value="IV_pilus_PilQ"/>
    <property type="match status" value="1"/>
</dbReference>
<evidence type="ECO:0000256" key="6">
    <source>
        <dbReference type="ARBA" id="ARBA00023237"/>
    </source>
</evidence>
<dbReference type="Pfam" id="PF03958">
    <property type="entry name" value="Secretin_N"/>
    <property type="match status" value="1"/>
</dbReference>
<evidence type="ECO:0000256" key="4">
    <source>
        <dbReference type="ARBA" id="ARBA00022729"/>
    </source>
</evidence>
<evidence type="ECO:0000256" key="7">
    <source>
        <dbReference type="RuleBase" id="RU004004"/>
    </source>
</evidence>
<comment type="subcellular location">
    <subcellularLocation>
        <location evidence="1 7">Cell outer membrane</location>
    </subcellularLocation>
</comment>
<evidence type="ECO:0000313" key="11">
    <source>
        <dbReference type="Proteomes" id="UP000281332"/>
    </source>
</evidence>
<keyword evidence="11" id="KW-1185">Reference proteome</keyword>
<evidence type="ECO:0000259" key="9">
    <source>
        <dbReference type="SMART" id="SM00965"/>
    </source>
</evidence>
<comment type="caution">
    <text evidence="10">The sequence shown here is derived from an EMBL/GenBank/DDBJ whole genome shotgun (WGS) entry which is preliminary data.</text>
</comment>
<dbReference type="PRINTS" id="PR01032">
    <property type="entry name" value="PHAGEIV"/>
</dbReference>
<reference evidence="10 11" key="1">
    <citation type="submission" date="2018-11" db="EMBL/GenBank/DDBJ databases">
        <title>Whole genome sequencing of Pantoea sp. RIT388.</title>
        <authorList>
            <person name="Gan H.M."/>
            <person name="Hudson A.O."/>
        </authorList>
    </citation>
    <scope>NUCLEOTIDE SEQUENCE [LARGE SCALE GENOMIC DNA]</scope>
    <source>
        <strain evidence="10 11">RIT388</strain>
    </source>
</reference>
<dbReference type="InterPro" id="IPR051808">
    <property type="entry name" value="Type_IV_pilus_biogenesis"/>
</dbReference>
<protein>
    <submittedName>
        <fullName evidence="10">DNA uptake porin HofQ</fullName>
    </submittedName>
</protein>
<dbReference type="InterPro" id="IPR004845">
    <property type="entry name" value="T2SS_GspD_CS"/>
</dbReference>
<gene>
    <name evidence="10" type="primary">hofQ</name>
    <name evidence="10" type="ORF">BBB56_09000</name>
</gene>
<keyword evidence="4 8" id="KW-0732">Signal</keyword>
<proteinExistence type="inferred from homology"/>
<dbReference type="AlphaFoldDB" id="A0A3N4P9K5"/>
<comment type="similarity">
    <text evidence="2">Belongs to the bacterial secretin family. PilQ subfamily.</text>
</comment>
<dbReference type="InterPro" id="IPR011662">
    <property type="entry name" value="Secretin/TonB_short_N"/>
</dbReference>
<dbReference type="PRINTS" id="PR00811">
    <property type="entry name" value="BCTERIALGSPD"/>
</dbReference>
<evidence type="ECO:0000256" key="2">
    <source>
        <dbReference type="ARBA" id="ARBA00006304"/>
    </source>
</evidence>
<dbReference type="GO" id="GO:0009306">
    <property type="term" value="P:protein secretion"/>
    <property type="evidence" value="ECO:0007669"/>
    <property type="project" value="InterPro"/>
</dbReference>
<dbReference type="Gene3D" id="3.30.1370.130">
    <property type="match status" value="1"/>
</dbReference>
<evidence type="ECO:0000313" key="10">
    <source>
        <dbReference type="EMBL" id="RPE01417.1"/>
    </source>
</evidence>
<feature type="chain" id="PRO_5018248221" evidence="8">
    <location>
        <begin position="20"/>
        <end position="425"/>
    </location>
</feature>
<dbReference type="InterPro" id="IPR001775">
    <property type="entry name" value="GspD/PilQ"/>
</dbReference>
<dbReference type="NCBIfam" id="NF010083">
    <property type="entry name" value="PRK13568.1"/>
    <property type="match status" value="1"/>
</dbReference>
<evidence type="ECO:0000256" key="8">
    <source>
        <dbReference type="SAM" id="SignalP"/>
    </source>
</evidence>
<dbReference type="OrthoDB" id="9775455at2"/>
<dbReference type="InterPro" id="IPR005644">
    <property type="entry name" value="NolW-like"/>
</dbReference>
<dbReference type="SMART" id="SM00965">
    <property type="entry name" value="STN"/>
    <property type="match status" value="1"/>
</dbReference>
<dbReference type="PANTHER" id="PTHR30604">
    <property type="entry name" value="PROTEIN TRANSPORT PROTEIN HOFQ"/>
    <property type="match status" value="1"/>
</dbReference>
<dbReference type="Proteomes" id="UP000281332">
    <property type="component" value="Unassembled WGS sequence"/>
</dbReference>